<keyword evidence="3 10" id="KW-0812">Transmembrane</keyword>
<keyword evidence="6 10" id="KW-1133">Transmembrane helix</keyword>
<dbReference type="PROSITE" id="PS00211">
    <property type="entry name" value="ABC_TRANSPORTER_1"/>
    <property type="match status" value="1"/>
</dbReference>
<feature type="compositionally biased region" description="Basic and acidic residues" evidence="9">
    <location>
        <begin position="685"/>
        <end position="694"/>
    </location>
</feature>
<sequence length="694" mass="79697">MEKGKTKDLKKSLLTKEEQKEALLDQKETKKEKPMEDSKKDHAWADGSQESRGIGYALSFTLPSLWTGSCWTKFLVVLTFFMIVLAKVLNVIHPIVLKFLIDSLIAGEKIYHLVIIYAVIKFSADLVNNLRESSFATVSANAEVYIADKVYNHIQNQSLAFHLKRETGKIIRICSRGSQSFSQILKYTIFSIGPLFLELLLVVLVIGFFFPYWFFILVVLSIFAYIVDTFYVTEWRAKYFKKMNTADNNYVQKATDSLLNFETVKYFNAEKHEEERYMKALQVYKKENIRVTRSLVVLGLSQNIVINAGLLLNLLLANYMIVNGNLIIGDFVMLNTYILQIYAPLNFLGTMWRFIRQAMVDVEQIFELLDTDERIMDAKEPERSRICDGEIEFKDVCFNYDNKREGKMILDDISFTIPAKKKVALVGATGSGKSTIMRLLYRFYDCVDGQIFIDGQDISKMKTVDLRSNIAIVPQDCVLFNDTIRYNVAYGGVKDPDFRKRIDDEAEREGLIEELDVATKKAQIYNFIQSKDKEYEEIVGERGLKLSGGEKQRVAIARALLKSCPIMLFDEATSALDTVTEKEIQGAIDDASQNSTTLIIAHRLSTIKDCDKIIVLKNGMVIQQGTHDGLLEEEGEYKTLWDKQSEKEKYEIEIKKDEELRKQEREKELDARASMRKKNSSFAKLGKEEMKRNN</sequence>
<evidence type="ECO:0000259" key="12">
    <source>
        <dbReference type="PROSITE" id="PS50929"/>
    </source>
</evidence>
<dbReference type="PANTHER" id="PTHR24221:SF654">
    <property type="entry name" value="ATP-BINDING CASSETTE SUB-FAMILY B MEMBER 6"/>
    <property type="match status" value="1"/>
</dbReference>
<evidence type="ECO:0000256" key="10">
    <source>
        <dbReference type="SAM" id="Phobius"/>
    </source>
</evidence>
<dbReference type="AlphaFoldDB" id="A0AAD1U3Z2"/>
<dbReference type="GO" id="GO:0005524">
    <property type="term" value="F:ATP binding"/>
    <property type="evidence" value="ECO:0007669"/>
    <property type="project" value="UniProtKB-KW"/>
</dbReference>
<dbReference type="InterPro" id="IPR017871">
    <property type="entry name" value="ABC_transporter-like_CS"/>
</dbReference>
<protein>
    <submittedName>
        <fullName evidence="13">Uncharacterized protein</fullName>
    </submittedName>
</protein>
<evidence type="ECO:0000256" key="4">
    <source>
        <dbReference type="ARBA" id="ARBA00022741"/>
    </source>
</evidence>
<dbReference type="Gene3D" id="1.20.1560.10">
    <property type="entry name" value="ABC transporter type 1, transmembrane domain"/>
    <property type="match status" value="1"/>
</dbReference>
<keyword evidence="5" id="KW-0067">ATP-binding</keyword>
<evidence type="ECO:0000256" key="3">
    <source>
        <dbReference type="ARBA" id="ARBA00022692"/>
    </source>
</evidence>
<gene>
    <name evidence="13" type="ORF">ECRASSUSDP1_LOCUS1065</name>
</gene>
<feature type="transmembrane region" description="Helical" evidence="10">
    <location>
        <begin position="295"/>
        <end position="321"/>
    </location>
</feature>
<dbReference type="InterPro" id="IPR039421">
    <property type="entry name" value="Type_1_exporter"/>
</dbReference>
<name>A0AAD1U3Z2_EUPCR</name>
<comment type="caution">
    <text evidence="13">The sequence shown here is derived from an EMBL/GenBank/DDBJ whole genome shotgun (WGS) entry which is preliminary data.</text>
</comment>
<feature type="transmembrane region" description="Helical" evidence="10">
    <location>
        <begin position="184"/>
        <end position="206"/>
    </location>
</feature>
<dbReference type="GO" id="GO:0140359">
    <property type="term" value="F:ABC-type transporter activity"/>
    <property type="evidence" value="ECO:0007669"/>
    <property type="project" value="InterPro"/>
</dbReference>
<evidence type="ECO:0000256" key="8">
    <source>
        <dbReference type="ARBA" id="ARBA00024363"/>
    </source>
</evidence>
<dbReference type="CDD" id="cd18582">
    <property type="entry name" value="ABC_6TM_ATM1_ABCB7"/>
    <property type="match status" value="1"/>
</dbReference>
<feature type="compositionally biased region" description="Basic and acidic residues" evidence="9">
    <location>
        <begin position="661"/>
        <end position="673"/>
    </location>
</feature>
<dbReference type="Pfam" id="PF00664">
    <property type="entry name" value="ABC_membrane"/>
    <property type="match status" value="1"/>
</dbReference>
<comment type="similarity">
    <text evidence="8">Belongs to the ABC transporter superfamily. ABCB family. Heavy Metal importer (TC 3.A.1.210) subfamily.</text>
</comment>
<evidence type="ECO:0000256" key="2">
    <source>
        <dbReference type="ARBA" id="ARBA00022448"/>
    </source>
</evidence>
<dbReference type="FunFam" id="3.40.50.300:FF:000287">
    <property type="entry name" value="Multidrug ABC transporter ATP-binding protein"/>
    <property type="match status" value="1"/>
</dbReference>
<evidence type="ECO:0000256" key="6">
    <source>
        <dbReference type="ARBA" id="ARBA00022989"/>
    </source>
</evidence>
<keyword evidence="14" id="KW-1185">Reference proteome</keyword>
<feature type="region of interest" description="Disordered" evidence="9">
    <location>
        <begin position="661"/>
        <end position="694"/>
    </location>
</feature>
<dbReference type="InterPro" id="IPR003593">
    <property type="entry name" value="AAA+_ATPase"/>
</dbReference>
<dbReference type="InterPro" id="IPR003439">
    <property type="entry name" value="ABC_transporter-like_ATP-bd"/>
</dbReference>
<dbReference type="PROSITE" id="PS50893">
    <property type="entry name" value="ABC_TRANSPORTER_2"/>
    <property type="match status" value="1"/>
</dbReference>
<evidence type="ECO:0000256" key="1">
    <source>
        <dbReference type="ARBA" id="ARBA00004141"/>
    </source>
</evidence>
<organism evidence="13 14">
    <name type="scientific">Euplotes crassus</name>
    <dbReference type="NCBI Taxonomy" id="5936"/>
    <lineage>
        <taxon>Eukaryota</taxon>
        <taxon>Sar</taxon>
        <taxon>Alveolata</taxon>
        <taxon>Ciliophora</taxon>
        <taxon>Intramacronucleata</taxon>
        <taxon>Spirotrichea</taxon>
        <taxon>Hypotrichia</taxon>
        <taxon>Euplotida</taxon>
        <taxon>Euplotidae</taxon>
        <taxon>Moneuplotes</taxon>
    </lineage>
</organism>
<dbReference type="Proteomes" id="UP001295684">
    <property type="component" value="Unassembled WGS sequence"/>
</dbReference>
<evidence type="ECO:0000313" key="14">
    <source>
        <dbReference type="Proteomes" id="UP001295684"/>
    </source>
</evidence>
<evidence type="ECO:0000313" key="13">
    <source>
        <dbReference type="EMBL" id="CAI2359771.1"/>
    </source>
</evidence>
<evidence type="ECO:0000256" key="7">
    <source>
        <dbReference type="ARBA" id="ARBA00023136"/>
    </source>
</evidence>
<dbReference type="PROSITE" id="PS50929">
    <property type="entry name" value="ABC_TM1F"/>
    <property type="match status" value="1"/>
</dbReference>
<dbReference type="EMBL" id="CAMPGE010001005">
    <property type="protein sequence ID" value="CAI2359771.1"/>
    <property type="molecule type" value="Genomic_DNA"/>
</dbReference>
<reference evidence="13" key="1">
    <citation type="submission" date="2023-07" db="EMBL/GenBank/DDBJ databases">
        <authorList>
            <consortium name="AG Swart"/>
            <person name="Singh M."/>
            <person name="Singh A."/>
            <person name="Seah K."/>
            <person name="Emmerich C."/>
        </authorList>
    </citation>
    <scope>NUCLEOTIDE SEQUENCE</scope>
    <source>
        <strain evidence="13">DP1</strain>
    </source>
</reference>
<evidence type="ECO:0000256" key="5">
    <source>
        <dbReference type="ARBA" id="ARBA00022840"/>
    </source>
</evidence>
<feature type="domain" description="ABC transporter" evidence="11">
    <location>
        <begin position="391"/>
        <end position="643"/>
    </location>
</feature>
<dbReference type="GO" id="GO:0016887">
    <property type="term" value="F:ATP hydrolysis activity"/>
    <property type="evidence" value="ECO:0007669"/>
    <property type="project" value="InterPro"/>
</dbReference>
<dbReference type="GO" id="GO:0016020">
    <property type="term" value="C:membrane"/>
    <property type="evidence" value="ECO:0007669"/>
    <property type="project" value="UniProtKB-SubCell"/>
</dbReference>
<feature type="transmembrane region" description="Helical" evidence="10">
    <location>
        <begin position="74"/>
        <end position="97"/>
    </location>
</feature>
<dbReference type="SUPFAM" id="SSF52540">
    <property type="entry name" value="P-loop containing nucleoside triphosphate hydrolases"/>
    <property type="match status" value="1"/>
</dbReference>
<feature type="transmembrane region" description="Helical" evidence="10">
    <location>
        <begin position="109"/>
        <end position="127"/>
    </location>
</feature>
<feature type="domain" description="ABC transmembrane type-1" evidence="12">
    <location>
        <begin position="77"/>
        <end position="357"/>
    </location>
</feature>
<evidence type="ECO:0000259" key="11">
    <source>
        <dbReference type="PROSITE" id="PS50893"/>
    </source>
</evidence>
<dbReference type="SMART" id="SM00382">
    <property type="entry name" value="AAA"/>
    <property type="match status" value="1"/>
</dbReference>
<dbReference type="InterPro" id="IPR011527">
    <property type="entry name" value="ABC1_TM_dom"/>
</dbReference>
<keyword evidence="7 10" id="KW-0472">Membrane</keyword>
<dbReference type="InterPro" id="IPR036640">
    <property type="entry name" value="ABC1_TM_sf"/>
</dbReference>
<dbReference type="Pfam" id="PF00005">
    <property type="entry name" value="ABC_tran"/>
    <property type="match status" value="1"/>
</dbReference>
<comment type="subcellular location">
    <subcellularLocation>
        <location evidence="1">Membrane</location>
        <topology evidence="1">Multi-pass membrane protein</topology>
    </subcellularLocation>
</comment>
<feature type="transmembrane region" description="Helical" evidence="10">
    <location>
        <begin position="212"/>
        <end position="233"/>
    </location>
</feature>
<proteinExistence type="inferred from homology"/>
<keyword evidence="2" id="KW-0813">Transport</keyword>
<accession>A0AAD1U3Z2</accession>
<dbReference type="PANTHER" id="PTHR24221">
    <property type="entry name" value="ATP-BINDING CASSETTE SUB-FAMILY B"/>
    <property type="match status" value="1"/>
</dbReference>
<feature type="region of interest" description="Disordered" evidence="9">
    <location>
        <begin position="1"/>
        <end position="46"/>
    </location>
</feature>
<keyword evidence="4" id="KW-0547">Nucleotide-binding</keyword>
<feature type="compositionally biased region" description="Basic and acidic residues" evidence="9">
    <location>
        <begin position="1"/>
        <end position="44"/>
    </location>
</feature>
<feature type="transmembrane region" description="Helical" evidence="10">
    <location>
        <begin position="327"/>
        <end position="349"/>
    </location>
</feature>
<dbReference type="Gene3D" id="3.40.50.300">
    <property type="entry name" value="P-loop containing nucleotide triphosphate hydrolases"/>
    <property type="match status" value="1"/>
</dbReference>
<dbReference type="InterPro" id="IPR027417">
    <property type="entry name" value="P-loop_NTPase"/>
</dbReference>
<evidence type="ECO:0000256" key="9">
    <source>
        <dbReference type="SAM" id="MobiDB-lite"/>
    </source>
</evidence>
<dbReference type="SUPFAM" id="SSF90123">
    <property type="entry name" value="ABC transporter transmembrane region"/>
    <property type="match status" value="1"/>
</dbReference>